<reference evidence="3" key="1">
    <citation type="journal article" date="2014" name="Genome Announc.">
        <title>Draft genome sequence of the formaldehyde-resistant fungus Byssochlamys spectabilis No. 5 (anamorph Paecilomyces variotii No. 5) (NBRC109023).</title>
        <authorList>
            <person name="Oka T."/>
            <person name="Ekino K."/>
            <person name="Fukuda K."/>
            <person name="Nomura Y."/>
        </authorList>
    </citation>
    <scope>NUCLEOTIDE SEQUENCE [LARGE SCALE GENOMIC DNA]</scope>
    <source>
        <strain evidence="3">No. 5 / NBRC 109023</strain>
    </source>
</reference>
<feature type="region of interest" description="Disordered" evidence="1">
    <location>
        <begin position="18"/>
        <end position="42"/>
    </location>
</feature>
<organism evidence="2 3">
    <name type="scientific">Byssochlamys spectabilis (strain No. 5 / NBRC 109023)</name>
    <name type="common">Paecilomyces variotii</name>
    <dbReference type="NCBI Taxonomy" id="1356009"/>
    <lineage>
        <taxon>Eukaryota</taxon>
        <taxon>Fungi</taxon>
        <taxon>Dikarya</taxon>
        <taxon>Ascomycota</taxon>
        <taxon>Pezizomycotina</taxon>
        <taxon>Eurotiomycetes</taxon>
        <taxon>Eurotiomycetidae</taxon>
        <taxon>Eurotiales</taxon>
        <taxon>Thermoascaceae</taxon>
        <taxon>Paecilomyces</taxon>
    </lineage>
</organism>
<feature type="compositionally biased region" description="Polar residues" evidence="1">
    <location>
        <begin position="1364"/>
        <end position="1373"/>
    </location>
</feature>
<feature type="compositionally biased region" description="Acidic residues" evidence="1">
    <location>
        <begin position="832"/>
        <end position="841"/>
    </location>
</feature>
<dbReference type="InParanoid" id="V5FGV3"/>
<protein>
    <submittedName>
        <fullName evidence="2">Uncharacterized protein</fullName>
    </submittedName>
</protein>
<dbReference type="PANTHER" id="PTHR42064">
    <property type="entry name" value="YALI0F28677P"/>
    <property type="match status" value="1"/>
</dbReference>
<name>V5FGV3_BYSSN</name>
<feature type="compositionally biased region" description="Low complexity" evidence="1">
    <location>
        <begin position="1242"/>
        <end position="1259"/>
    </location>
</feature>
<comment type="caution">
    <text evidence="2">The sequence shown here is derived from an EMBL/GenBank/DDBJ whole genome shotgun (WGS) entry which is preliminary data.</text>
</comment>
<feature type="region of interest" description="Disordered" evidence="1">
    <location>
        <begin position="1242"/>
        <end position="1269"/>
    </location>
</feature>
<dbReference type="Proteomes" id="UP000018001">
    <property type="component" value="Unassembled WGS sequence"/>
</dbReference>
<feature type="region of interest" description="Disordered" evidence="1">
    <location>
        <begin position="829"/>
        <end position="851"/>
    </location>
</feature>
<accession>V5FGV3</accession>
<sequence>MFLVSRNGTQIDSLELSSSNAAAMPNRDANSEYERPTGTPGIILSRDSCGGRVLSYPTFPALELPSDAQNNIDNTTATITTTTTTTISISNHRSSSSRTPAESCDRSFFVARGIVRSRESSRDRCRELAHGKMIDAQHAYLSPVLAYAIPLPPSPVESPSPCDSPRLLEDAACSMTAANVSEKLTLSGADGISDHPADATSCQGESCEESRQVPRMFPDGRSLSPAAGLPSQVESPKASFEEFAVLYCQRRHREVQRRYLEQRLRATRVSIGLSARLLRVGTAVQKGLVEGFKHGDKPNFMVIYNTVHEIQESFHSTSRRLLHRQDPLEGNPLALDSERNRFPSFLHQLSPKSRSDLLEILNLVRTDPQFLFERISSLTPSQLSTLVSSATALEGGDSVFSSRTRNQFLFSKRTATQSIPYKDHALAFERTDPLSALLFNVFAPSVNSDSAESRLRLDVWSSTCAKLISHGGSKHHSFVGYVLSSWSLCSHWKVKPKFELYLMDVLQKGAFLLENIESPLGLSFDAEPPDPFRTDAAEEFFESAVETLFEILDDPDGGFPHGALEMGRAIFGKLTVPETRDRFLDYMFAHGLLLDFHISKDAREKLLGQIGLRAQSQVFRVLHSLPQFSMARPSVRQHVDNMITWFYHNSPEAHSGLDSDASAKCASTCFEPSASLPSSFLTLSAADILTILNALFPKSICTSFESSSPSGMSSFSFSPPQSYSGRTSRIFESQLFQGRIDSLSSQPATTRTVFSGETNSPDVTRANSLASDSTCSLVSQPRCPLSQNVDRIRFELESDDRPSLDHPMAEDWAILLVTHNGRSLNWVVSHEDDPENDDASDDGARSTTIGSEENYEALQTAIVKLVHEEEALKRSSYGSHSYPQQMIPSPLKQRFDNALSLCQQQADFIGAHYWWNASRQLRRGAAKFSPHPVNDSWILQPLVKSCKRSLELSCSIIERCESSFVMLDRTLDQLQTKLREMMKDLTRLRNKMWYMTDVKNSMRYEDAKHVALALKTMVYSSLQKHPSNEHRGRNSGRSLAGSFLQKPEVQVMNVMKASGSQGGPNKLSDEQVDLTRKWLTHHGIDNFCKGEERIHRFCYEVKSSINRLIGETMSDAPVLWSSELFQKERAKYETSSVRGYPGLSAATGVRPSSITSEDALYTSQTFGLSRVSEAFSRPYNDAPSLARKSSFQSLASDKWRAPRDAATDTSSIGDSPGRTASSSTADTYSTFWSAPHTQAQSAASASSFQSRPPSMFSDSMPPPRRSERNIHGKSAFLDELRQTLTSLLLSDLGSPVWSCGSETDAWFTNCLNQKRIQVQMAKRARIRKFLAECDSASNRDEIDIGADRFMGRRRSRSVGPIMSRQYTPVTPMTPTAPEASINKDQSESSGFPYRTAFRQLIESFSRHANPFVKLKALRELRTLVIASLCNSAEERLNAKSSALEQVKVSGLQQNRSLRYSFSQPWRLCYSAESLAQAPSSPVAGSTFSSRQSDHLCPTESEIVDTLRTLLQDIQPKTLFRDLQFVSAFVPSETLNKTESGTAFLHFGLAALSLKDEVCNSMVEIADKIVSQELSRRHPPHSYEYHRPGHAIEDAAAMWIITAKEGNPVAQRELAILYLTHPELLPRVTLPLTLPRDTFKAEMMYRRDKDPKSDPQSMCLALHWMQLSANGGDELARNRLREREEFDSIA</sequence>
<dbReference type="eggNOG" id="ENOG502QVDP">
    <property type="taxonomic scope" value="Eukaryota"/>
</dbReference>
<dbReference type="OrthoDB" id="3548913at2759"/>
<evidence type="ECO:0000256" key="1">
    <source>
        <dbReference type="SAM" id="MobiDB-lite"/>
    </source>
</evidence>
<dbReference type="EMBL" id="BAUL01000177">
    <property type="protein sequence ID" value="GAD96879.1"/>
    <property type="molecule type" value="Genomic_DNA"/>
</dbReference>
<proteinExistence type="predicted"/>
<evidence type="ECO:0000313" key="2">
    <source>
        <dbReference type="EMBL" id="GAD96879.1"/>
    </source>
</evidence>
<dbReference type="PANTHER" id="PTHR42064:SF1">
    <property type="entry name" value="YALI0F28677P"/>
    <property type="match status" value="1"/>
</dbReference>
<feature type="region of interest" description="Disordered" evidence="1">
    <location>
        <begin position="747"/>
        <end position="767"/>
    </location>
</feature>
<gene>
    <name evidence="2" type="ORF">PVAR5_5544</name>
</gene>
<feature type="compositionally biased region" description="Basic and acidic residues" evidence="1">
    <location>
        <begin position="1197"/>
        <end position="1206"/>
    </location>
</feature>
<evidence type="ECO:0000313" key="3">
    <source>
        <dbReference type="Proteomes" id="UP000018001"/>
    </source>
</evidence>
<feature type="region of interest" description="Disordered" evidence="1">
    <location>
        <begin position="1196"/>
        <end position="1225"/>
    </location>
</feature>
<feature type="region of interest" description="Disordered" evidence="1">
    <location>
        <begin position="1364"/>
        <end position="1387"/>
    </location>
</feature>
<keyword evidence="3" id="KW-1185">Reference proteome</keyword>
<dbReference type="HOGENOM" id="CLU_001347_0_0_1"/>